<keyword evidence="6 10" id="KW-1133">Transmembrane helix</keyword>
<keyword evidence="4" id="KW-1003">Cell membrane</keyword>
<evidence type="ECO:0000256" key="5">
    <source>
        <dbReference type="ARBA" id="ARBA00022692"/>
    </source>
</evidence>
<dbReference type="PROSITE" id="PS51123">
    <property type="entry name" value="OMPA_2"/>
    <property type="match status" value="1"/>
</dbReference>
<dbReference type="PANTHER" id="PTHR30329:SF21">
    <property type="entry name" value="LIPOPROTEIN YIAD-RELATED"/>
    <property type="match status" value="1"/>
</dbReference>
<reference evidence="13" key="1">
    <citation type="submission" date="2023-12" db="EMBL/GenBank/DDBJ databases">
        <title>Novel isolates from deep terrestrial aquifers shed light on the physiology and ecology of the class Limnochordia.</title>
        <authorList>
            <person name="Karnachuk O.V."/>
            <person name="Lukina A.P."/>
            <person name="Avakyan M.R."/>
            <person name="Kadnikov V."/>
            <person name="Begmatov S."/>
            <person name="Beletsky A.V."/>
            <person name="Mardanov A.V."/>
            <person name="Ravin N.V."/>
        </authorList>
    </citation>
    <scope>NUCLEOTIDE SEQUENCE [LARGE SCALE GENOMIC DNA]</scope>
    <source>
        <strain evidence="13">LN</strain>
    </source>
</reference>
<dbReference type="SUPFAM" id="SSF103088">
    <property type="entry name" value="OmpA-like"/>
    <property type="match status" value="1"/>
</dbReference>
<dbReference type="Pfam" id="PF00691">
    <property type="entry name" value="OmpA"/>
    <property type="match status" value="1"/>
</dbReference>
<dbReference type="InterPro" id="IPR006664">
    <property type="entry name" value="OMP_bac"/>
</dbReference>
<dbReference type="PANTHER" id="PTHR30329">
    <property type="entry name" value="STATOR ELEMENT OF FLAGELLAR MOTOR COMPLEX"/>
    <property type="match status" value="1"/>
</dbReference>
<keyword evidence="7 9" id="KW-0472">Membrane</keyword>
<gene>
    <name evidence="12" type="ORF">VLY81_07650</name>
</gene>
<name>A0ABZ1BKF0_9FIRM</name>
<dbReference type="Pfam" id="PF13677">
    <property type="entry name" value="MotB_plug"/>
    <property type="match status" value="1"/>
</dbReference>
<evidence type="ECO:0000256" key="4">
    <source>
        <dbReference type="ARBA" id="ARBA00022475"/>
    </source>
</evidence>
<dbReference type="InterPro" id="IPR025713">
    <property type="entry name" value="MotB-like_N_dom"/>
</dbReference>
<comment type="similarity">
    <text evidence="3">Belongs to the MotB family.</text>
</comment>
<evidence type="ECO:0000256" key="9">
    <source>
        <dbReference type="PROSITE-ProRule" id="PRU00473"/>
    </source>
</evidence>
<dbReference type="RefSeq" id="WP_324667574.1">
    <property type="nucleotide sequence ID" value="NZ_CP141614.1"/>
</dbReference>
<dbReference type="EMBL" id="CP141614">
    <property type="protein sequence ID" value="WRP13329.1"/>
    <property type="molecule type" value="Genomic_DNA"/>
</dbReference>
<dbReference type="InterPro" id="IPR006665">
    <property type="entry name" value="OmpA-like"/>
</dbReference>
<comment type="subcellular location">
    <subcellularLocation>
        <location evidence="1">Cell membrane</location>
        <topology evidence="1">Single-pass membrane protein</topology>
    </subcellularLocation>
    <subcellularLocation>
        <location evidence="2">Cell outer membrane</location>
    </subcellularLocation>
</comment>
<dbReference type="PRINTS" id="PR01021">
    <property type="entry name" value="OMPADOMAIN"/>
</dbReference>
<evidence type="ECO:0000256" key="6">
    <source>
        <dbReference type="ARBA" id="ARBA00022989"/>
    </source>
</evidence>
<evidence type="ECO:0000256" key="3">
    <source>
        <dbReference type="ARBA" id="ARBA00008914"/>
    </source>
</evidence>
<dbReference type="Gene3D" id="3.30.1330.60">
    <property type="entry name" value="OmpA-like domain"/>
    <property type="match status" value="1"/>
</dbReference>
<keyword evidence="5 10" id="KW-0812">Transmembrane</keyword>
<accession>A0ABZ1BKF0</accession>
<evidence type="ECO:0000259" key="11">
    <source>
        <dbReference type="PROSITE" id="PS51123"/>
    </source>
</evidence>
<dbReference type="InterPro" id="IPR050330">
    <property type="entry name" value="Bact_OuterMem_StrucFunc"/>
</dbReference>
<evidence type="ECO:0000313" key="12">
    <source>
        <dbReference type="EMBL" id="WRP13329.1"/>
    </source>
</evidence>
<keyword evidence="8" id="KW-0998">Cell outer membrane</keyword>
<evidence type="ECO:0000313" key="13">
    <source>
        <dbReference type="Proteomes" id="UP001333102"/>
    </source>
</evidence>
<protein>
    <submittedName>
        <fullName evidence="12">OmpA family protein</fullName>
    </submittedName>
</protein>
<evidence type="ECO:0000256" key="10">
    <source>
        <dbReference type="SAM" id="Phobius"/>
    </source>
</evidence>
<feature type="domain" description="OmpA-like" evidence="11">
    <location>
        <begin position="126"/>
        <end position="247"/>
    </location>
</feature>
<evidence type="ECO:0000256" key="1">
    <source>
        <dbReference type="ARBA" id="ARBA00004162"/>
    </source>
</evidence>
<dbReference type="Proteomes" id="UP001333102">
    <property type="component" value="Chromosome"/>
</dbReference>
<keyword evidence="13" id="KW-1185">Reference proteome</keyword>
<dbReference type="CDD" id="cd07185">
    <property type="entry name" value="OmpA_C-like"/>
    <property type="match status" value="1"/>
</dbReference>
<evidence type="ECO:0000256" key="8">
    <source>
        <dbReference type="ARBA" id="ARBA00023237"/>
    </source>
</evidence>
<evidence type="ECO:0000256" key="7">
    <source>
        <dbReference type="ARBA" id="ARBA00023136"/>
    </source>
</evidence>
<organism evidence="12 13">
    <name type="scientific">Geochorda subterranea</name>
    <dbReference type="NCBI Taxonomy" id="3109564"/>
    <lineage>
        <taxon>Bacteria</taxon>
        <taxon>Bacillati</taxon>
        <taxon>Bacillota</taxon>
        <taxon>Limnochordia</taxon>
        <taxon>Limnochordales</taxon>
        <taxon>Geochordaceae</taxon>
        <taxon>Geochorda</taxon>
    </lineage>
</organism>
<evidence type="ECO:0000256" key="2">
    <source>
        <dbReference type="ARBA" id="ARBA00004442"/>
    </source>
</evidence>
<sequence>MPGADNPVTRRRRRSTGVNTAAPPWMVTYSDLVTQLLAFFVILFSISAVDVQRFQALMSAFRASVGILDMGRSFQREAMVGNPPIAISPVPVGSQTDEQLDHALRRLTARLEAEGLSADVQLVPEERGLVVRLADRVLFDLGKAELRPESRRVLDALAAVLADLPNDVRVEGHTDDLPIRNERFPSNWELSTARATTVVRYFVEYHGLEARRFSAAGYGEFHPLVPNTSPANRQRNRRVDVVIMPLSSNGVEQGP</sequence>
<proteinExistence type="inferred from homology"/>
<feature type="transmembrane region" description="Helical" evidence="10">
    <location>
        <begin position="32"/>
        <end position="51"/>
    </location>
</feature>
<dbReference type="InterPro" id="IPR036737">
    <property type="entry name" value="OmpA-like_sf"/>
</dbReference>